<gene>
    <name evidence="7" type="ORF">SAMN02745194_04588</name>
</gene>
<dbReference type="PANTHER" id="PTHR30126">
    <property type="entry name" value="HTH-TYPE TRANSCRIPTIONAL REGULATOR"/>
    <property type="match status" value="1"/>
</dbReference>
<keyword evidence="4" id="KW-0804">Transcription</keyword>
<evidence type="ECO:0000256" key="4">
    <source>
        <dbReference type="ARBA" id="ARBA00023163"/>
    </source>
</evidence>
<dbReference type="Pfam" id="PF03466">
    <property type="entry name" value="LysR_substrate"/>
    <property type="match status" value="1"/>
</dbReference>
<feature type="region of interest" description="Disordered" evidence="5">
    <location>
        <begin position="394"/>
        <end position="414"/>
    </location>
</feature>
<reference evidence="7 8" key="1">
    <citation type="submission" date="2016-11" db="EMBL/GenBank/DDBJ databases">
        <authorList>
            <person name="Jaros S."/>
            <person name="Januszkiewicz K."/>
            <person name="Wedrychowicz H."/>
        </authorList>
    </citation>
    <scope>NUCLEOTIDE SEQUENCE [LARGE SCALE GENOMIC DNA]</scope>
    <source>
        <strain evidence="7 8">DSM 14916</strain>
    </source>
</reference>
<dbReference type="AlphaFoldDB" id="A0A1M6R486"/>
<dbReference type="InterPro" id="IPR005119">
    <property type="entry name" value="LysR_subst-bd"/>
</dbReference>
<accession>A0A1M6R486</accession>
<dbReference type="OrthoDB" id="9791253at2"/>
<proteinExistence type="inferred from homology"/>
<keyword evidence="3 7" id="KW-0238">DNA-binding</keyword>
<keyword evidence="2" id="KW-0805">Transcription regulation</keyword>
<dbReference type="InterPro" id="IPR000847">
    <property type="entry name" value="LysR_HTH_N"/>
</dbReference>
<dbReference type="Gene3D" id="3.40.190.290">
    <property type="match status" value="1"/>
</dbReference>
<dbReference type="GO" id="GO:0000976">
    <property type="term" value="F:transcription cis-regulatory region binding"/>
    <property type="evidence" value="ECO:0007669"/>
    <property type="project" value="TreeGrafter"/>
</dbReference>
<evidence type="ECO:0000256" key="1">
    <source>
        <dbReference type="ARBA" id="ARBA00009437"/>
    </source>
</evidence>
<sequence>MQADPNQLNLRHLRAMLAIQDRRTLSAAAEAVSLSQPALTQGFAKLQAQFGHNLFHRTAGGITLTRPGEVLADRVRAAFGHLAAGLGRLPRKSGSDERLLRMTQVRALLALAGAAGYAPASREAGLSKTALHRAVGELEKDLGTGLTDRRGRGVCLNAAGRRLARGMRLALSEITAAISDLDDGAGTTLIRVGATPLSRCFLVPAAIARMAAEQPRVRFDVVEGGWGDLVEPLQDGILDMMVGGLRPVGGADAVQRPLYQDQLIIVAGQQHPLVGHGQPGAAALASYPWIVAKPNSFLRTQWEQLFQGGELPPAPIECGSVMIIGRLLTEGNFLTLLSPDQIALQVQSGLLATIGAPLRGTVRPVGLITRHGWRPSVSQRRFVELLEEIAAHRRTDLPQDPTGFPGYGRRASSP</sequence>
<feature type="domain" description="HTH lysR-type" evidence="6">
    <location>
        <begin position="100"/>
        <end position="157"/>
    </location>
</feature>
<dbReference type="PRINTS" id="PR00039">
    <property type="entry name" value="HTHLYSR"/>
</dbReference>
<name>A0A1M6R486_9PROT</name>
<keyword evidence="8" id="KW-1185">Reference proteome</keyword>
<dbReference type="STRING" id="198092.SAMN02745194_04588"/>
<dbReference type="RefSeq" id="WP_073139414.1">
    <property type="nucleotide sequence ID" value="NZ_FQZF01000040.1"/>
</dbReference>
<evidence type="ECO:0000259" key="6">
    <source>
        <dbReference type="PROSITE" id="PS50931"/>
    </source>
</evidence>
<dbReference type="Proteomes" id="UP000184387">
    <property type="component" value="Unassembled WGS sequence"/>
</dbReference>
<dbReference type="PANTHER" id="PTHR30126:SF98">
    <property type="entry name" value="HTH-TYPE TRANSCRIPTIONAL ACTIVATOR BAUR"/>
    <property type="match status" value="1"/>
</dbReference>
<evidence type="ECO:0000313" key="8">
    <source>
        <dbReference type="Proteomes" id="UP000184387"/>
    </source>
</evidence>
<evidence type="ECO:0000256" key="3">
    <source>
        <dbReference type="ARBA" id="ARBA00023125"/>
    </source>
</evidence>
<dbReference type="EMBL" id="FQZF01000040">
    <property type="protein sequence ID" value="SHK27157.1"/>
    <property type="molecule type" value="Genomic_DNA"/>
</dbReference>
<evidence type="ECO:0000256" key="5">
    <source>
        <dbReference type="SAM" id="MobiDB-lite"/>
    </source>
</evidence>
<comment type="similarity">
    <text evidence="1">Belongs to the LysR transcriptional regulatory family.</text>
</comment>
<dbReference type="SUPFAM" id="SSF53850">
    <property type="entry name" value="Periplasmic binding protein-like II"/>
    <property type="match status" value="1"/>
</dbReference>
<evidence type="ECO:0000313" key="7">
    <source>
        <dbReference type="EMBL" id="SHK27157.1"/>
    </source>
</evidence>
<protein>
    <submittedName>
        <fullName evidence="7">DNA-binding transcriptional regulator, LysR family</fullName>
    </submittedName>
</protein>
<dbReference type="GO" id="GO:0003700">
    <property type="term" value="F:DNA-binding transcription factor activity"/>
    <property type="evidence" value="ECO:0007669"/>
    <property type="project" value="InterPro"/>
</dbReference>
<organism evidence="7 8">
    <name type="scientific">Muricoccus roseus</name>
    <dbReference type="NCBI Taxonomy" id="198092"/>
    <lineage>
        <taxon>Bacteria</taxon>
        <taxon>Pseudomonadati</taxon>
        <taxon>Pseudomonadota</taxon>
        <taxon>Alphaproteobacteria</taxon>
        <taxon>Acetobacterales</taxon>
        <taxon>Roseomonadaceae</taxon>
        <taxon>Muricoccus</taxon>
    </lineage>
</organism>
<evidence type="ECO:0000256" key="2">
    <source>
        <dbReference type="ARBA" id="ARBA00023015"/>
    </source>
</evidence>
<dbReference type="Pfam" id="PF00126">
    <property type="entry name" value="HTH_1"/>
    <property type="match status" value="2"/>
</dbReference>
<feature type="domain" description="HTH lysR-type" evidence="6">
    <location>
        <begin position="8"/>
        <end position="65"/>
    </location>
</feature>
<dbReference type="PROSITE" id="PS50931">
    <property type="entry name" value="HTH_LYSR"/>
    <property type="match status" value="2"/>
</dbReference>
<dbReference type="SUPFAM" id="SSF46785">
    <property type="entry name" value="Winged helix' DNA-binding domain"/>
    <property type="match status" value="2"/>
</dbReference>
<dbReference type="Gene3D" id="1.10.10.10">
    <property type="entry name" value="Winged helix-like DNA-binding domain superfamily/Winged helix DNA-binding domain"/>
    <property type="match status" value="2"/>
</dbReference>
<dbReference type="InterPro" id="IPR036388">
    <property type="entry name" value="WH-like_DNA-bd_sf"/>
</dbReference>
<dbReference type="InterPro" id="IPR036390">
    <property type="entry name" value="WH_DNA-bd_sf"/>
</dbReference>